<evidence type="ECO:0000313" key="1">
    <source>
        <dbReference type="EMBL" id="SQH24873.1"/>
    </source>
</evidence>
<reference evidence="1 2" key="1">
    <citation type="submission" date="2018-06" db="EMBL/GenBank/DDBJ databases">
        <authorList>
            <consortium name="Pathogen Informatics"/>
            <person name="Doyle S."/>
        </authorList>
    </citation>
    <scope>NUCLEOTIDE SEQUENCE [LARGE SCALE GENOMIC DNA]</scope>
    <source>
        <strain evidence="1 2">NCTC10529</strain>
    </source>
</reference>
<name>A0AAX2J3C2_KINKI</name>
<proteinExistence type="predicted"/>
<accession>A0AAX2J3C2</accession>
<dbReference type="AlphaFoldDB" id="A0AAX2J3C2"/>
<sequence length="31" mass="3737">MMNEDAIREVEIIMRIFNLAPDNLEKIKYLN</sequence>
<gene>
    <name evidence="1" type="ORF">NCTC10529_01068</name>
</gene>
<organism evidence="1 2">
    <name type="scientific">Kingella kingae</name>
    <dbReference type="NCBI Taxonomy" id="504"/>
    <lineage>
        <taxon>Bacteria</taxon>
        <taxon>Pseudomonadati</taxon>
        <taxon>Pseudomonadota</taxon>
        <taxon>Betaproteobacteria</taxon>
        <taxon>Neisseriales</taxon>
        <taxon>Neisseriaceae</taxon>
        <taxon>Kingella</taxon>
    </lineage>
</organism>
<dbReference type="Proteomes" id="UP000248598">
    <property type="component" value="Chromosome 1"/>
</dbReference>
<evidence type="ECO:0000313" key="2">
    <source>
        <dbReference type="Proteomes" id="UP000248598"/>
    </source>
</evidence>
<dbReference type="EMBL" id="LS483426">
    <property type="protein sequence ID" value="SQH24873.1"/>
    <property type="molecule type" value="Genomic_DNA"/>
</dbReference>
<protein>
    <submittedName>
        <fullName evidence="1">Uncharacterized protein</fullName>
    </submittedName>
</protein>